<dbReference type="GO" id="GO:0000462">
    <property type="term" value="P:maturation of SSU-rRNA from tricistronic rRNA transcript (SSU-rRNA, 5.8S rRNA, LSU-rRNA)"/>
    <property type="evidence" value="ECO:0007669"/>
    <property type="project" value="TreeGrafter"/>
</dbReference>
<keyword evidence="3" id="KW-0690">Ribosome biogenesis</keyword>
<evidence type="ECO:0000256" key="3">
    <source>
        <dbReference type="ARBA" id="ARBA00022517"/>
    </source>
</evidence>
<accession>V4MAB2</accession>
<dbReference type="Pfam" id="PF24477">
    <property type="entry name" value="ARM_At3g06530"/>
    <property type="match status" value="1"/>
</dbReference>
<dbReference type="SUPFAM" id="SSF48371">
    <property type="entry name" value="ARM repeat"/>
    <property type="match status" value="3"/>
</dbReference>
<keyword evidence="4" id="KW-0698">rRNA processing</keyword>
<dbReference type="InterPro" id="IPR056473">
    <property type="entry name" value="HEAT_Utp10/HEAT1"/>
</dbReference>
<keyword evidence="5" id="KW-0539">Nucleus</keyword>
<dbReference type="STRING" id="72664.V4MAB2"/>
<keyword evidence="9" id="KW-1185">Reference proteome</keyword>
<dbReference type="GO" id="GO:0030686">
    <property type="term" value="C:90S preribosome"/>
    <property type="evidence" value="ECO:0007669"/>
    <property type="project" value="TreeGrafter"/>
</dbReference>
<dbReference type="Pfam" id="PF23243">
    <property type="entry name" value="HEAT_HEATR1"/>
    <property type="match status" value="1"/>
</dbReference>
<dbReference type="OMA" id="NDVMWKQ"/>
<dbReference type="KEGG" id="eus:EUTSA_v10019871mg"/>
<dbReference type="eggNOG" id="KOG1837">
    <property type="taxonomic scope" value="Eukaryota"/>
</dbReference>
<evidence type="ECO:0000256" key="4">
    <source>
        <dbReference type="ARBA" id="ARBA00022552"/>
    </source>
</evidence>
<feature type="domain" description="BP28 C-terminal" evidence="7">
    <location>
        <begin position="1897"/>
        <end position="2063"/>
    </location>
</feature>
<comment type="subcellular location">
    <subcellularLocation>
        <location evidence="1">Nucleus</location>
        <location evidence="1">Nucleolus</location>
    </subcellularLocation>
</comment>
<gene>
    <name evidence="8" type="ORF">EUTSA_v10019871mg</name>
</gene>
<comment type="similarity">
    <text evidence="2">Belongs to the HEATR1/UTP10 family.</text>
</comment>
<reference evidence="8 9" key="1">
    <citation type="journal article" date="2013" name="Front. Plant Sci.">
        <title>The Reference Genome of the Halophytic Plant Eutrema salsugineum.</title>
        <authorList>
            <person name="Yang R."/>
            <person name="Jarvis D.E."/>
            <person name="Chen H."/>
            <person name="Beilstein M.A."/>
            <person name="Grimwood J."/>
            <person name="Jenkins J."/>
            <person name="Shu S."/>
            <person name="Prochnik S."/>
            <person name="Xin M."/>
            <person name="Ma C."/>
            <person name="Schmutz J."/>
            <person name="Wing R.A."/>
            <person name="Mitchell-Olds T."/>
            <person name="Schumaker K.S."/>
            <person name="Wang X."/>
        </authorList>
    </citation>
    <scope>NUCLEOTIDE SEQUENCE [LARGE SCALE GENOMIC DNA]</scope>
</reference>
<evidence type="ECO:0000313" key="9">
    <source>
        <dbReference type="Proteomes" id="UP000030689"/>
    </source>
</evidence>
<dbReference type="GO" id="GO:0030515">
    <property type="term" value="F:snoRNA binding"/>
    <property type="evidence" value="ECO:0007669"/>
    <property type="project" value="TreeGrafter"/>
</dbReference>
<dbReference type="InterPro" id="IPR040191">
    <property type="entry name" value="UTP10"/>
</dbReference>
<dbReference type="InterPro" id="IPR016024">
    <property type="entry name" value="ARM-type_fold"/>
</dbReference>
<dbReference type="PANTHER" id="PTHR13457">
    <property type="entry name" value="BAP28"/>
    <property type="match status" value="1"/>
</dbReference>
<dbReference type="InterPro" id="IPR056384">
    <property type="entry name" value="ARM_At3g06530"/>
</dbReference>
<evidence type="ECO:0000256" key="2">
    <source>
        <dbReference type="ARBA" id="ARBA00010559"/>
    </source>
</evidence>
<evidence type="ECO:0000313" key="8">
    <source>
        <dbReference type="EMBL" id="ESQ49388.1"/>
    </source>
</evidence>
<dbReference type="Pfam" id="PF08146">
    <property type="entry name" value="BP28CT"/>
    <property type="match status" value="1"/>
</dbReference>
<proteinExistence type="inferred from homology"/>
<evidence type="ECO:0000259" key="7">
    <source>
        <dbReference type="SMART" id="SM01036"/>
    </source>
</evidence>
<organism evidence="8 9">
    <name type="scientific">Eutrema salsugineum</name>
    <name type="common">Saltwater cress</name>
    <name type="synonym">Sisymbrium salsugineum</name>
    <dbReference type="NCBI Taxonomy" id="72664"/>
    <lineage>
        <taxon>Eukaryota</taxon>
        <taxon>Viridiplantae</taxon>
        <taxon>Streptophyta</taxon>
        <taxon>Embryophyta</taxon>
        <taxon>Tracheophyta</taxon>
        <taxon>Spermatophyta</taxon>
        <taxon>Magnoliopsida</taxon>
        <taxon>eudicotyledons</taxon>
        <taxon>Gunneridae</taxon>
        <taxon>Pentapetalae</taxon>
        <taxon>rosids</taxon>
        <taxon>malvids</taxon>
        <taxon>Brassicales</taxon>
        <taxon>Brassicaceae</taxon>
        <taxon>Eutremeae</taxon>
        <taxon>Eutrema</taxon>
    </lineage>
</organism>
<dbReference type="EMBL" id="KI517408">
    <property type="protein sequence ID" value="ESQ49388.1"/>
    <property type="molecule type" value="Genomic_DNA"/>
</dbReference>
<dbReference type="Proteomes" id="UP000030689">
    <property type="component" value="Unassembled WGS sequence"/>
</dbReference>
<evidence type="ECO:0000256" key="6">
    <source>
        <dbReference type="ARBA" id="ARBA00023274"/>
    </source>
</evidence>
<dbReference type="SMART" id="SM01036">
    <property type="entry name" value="BP28CT"/>
    <property type="match status" value="1"/>
</dbReference>
<protein>
    <recommendedName>
        <fullName evidence="7">BP28 C-terminal domain-containing protein</fullName>
    </recommendedName>
</protein>
<dbReference type="GO" id="GO:0034455">
    <property type="term" value="C:t-UTP complex"/>
    <property type="evidence" value="ECO:0007669"/>
    <property type="project" value="TreeGrafter"/>
</dbReference>
<dbReference type="Gramene" id="ESQ49388">
    <property type="protein sequence ID" value="ESQ49388"/>
    <property type="gene ID" value="EUTSA_v10019871mg"/>
</dbReference>
<dbReference type="GO" id="GO:0045943">
    <property type="term" value="P:positive regulation of transcription by RNA polymerase I"/>
    <property type="evidence" value="ECO:0007669"/>
    <property type="project" value="TreeGrafter"/>
</dbReference>
<dbReference type="PANTHER" id="PTHR13457:SF1">
    <property type="entry name" value="HEAT REPEAT-CONTAINING PROTEIN 1"/>
    <property type="match status" value="1"/>
</dbReference>
<name>V4MAB2_EUTSA</name>
<keyword evidence="6" id="KW-0687">Ribonucleoprotein</keyword>
<dbReference type="OrthoDB" id="31183at2759"/>
<dbReference type="InterPro" id="IPR012954">
    <property type="entry name" value="BP28_C_dom"/>
</dbReference>
<evidence type="ECO:0000256" key="1">
    <source>
        <dbReference type="ARBA" id="ARBA00004604"/>
    </source>
</evidence>
<dbReference type="Pfam" id="PF12397">
    <property type="entry name" value="U3snoRNP10"/>
    <property type="match status" value="1"/>
</dbReference>
<evidence type="ECO:0000256" key="5">
    <source>
        <dbReference type="ARBA" id="ARBA00023242"/>
    </source>
</evidence>
<sequence length="2205" mass="247760">MSSSLASQLQAIKSVVLADTEPSKRPYTRPSILFSPKEAADFDIESIYELGLKGLEVLGNKDERFKNFMNDLFSHKSRETDRELLGREENARIDASISSFLRLLSGYLQFRASLETLEYLIRRYKIHIYNLEDVVLCALPYHDTHAFVRIVQLLSTGNTKWKFLDGVKNSGAPPPRSVIVQQCIRDMQVLESLCDYASRTKKYQPSKPVISFSTAVVVEVLGSVATVDGDLVKQILPFVDSGLQSAVKGCLDQQAGALMVVGMLANRAMLNENLIKRFMRSIIDIAREHAKDSSDPHWLRLSFMALINFVQLQSVVLIPKKVLDLLKEIRDISGVLLGLSKEFNIKRFLAVLLDSLLLYSSSDDQCRQTLVSIIDNVPINNLVDHLISKVFSMCMTQYQKNSDFTSSASGSWAKKILVVVRNKYPVELRAAVQKFLEDTKVLSKKEDLKLEIVSCMLDGNTDMSQPFLDSKLWFRLHHPKAAVRCAALSSLNSVLKADRSKAENLVTIQDAILRQLWDDDLAVVQAALSLDQLPNIVTSSSLLDALLHVVKRCVGILLSGVSHNAQLAADVVALSLKIAVSRFCNQAESTEKVTSAMFPFLLIQPKTWKLNLHVLKLGKDINWPLFNNLVADDGMKKLPDIMTGNISSISMDIINNLGEALSLDPDERRIELIESACSFKLSEVLESCGSIKLTEQERNKLQKGLLIRESVSALNMEIVNKLVDAFMMHPGDVIQWLTVSCQDAPLSKTLFFMMLMQSLLKVYSSSDPSKFLDLFEMCFPALKTEWEEAEVAVDVSLKELSKSNCQELLYQLFDTSDFTALNSKLLICLFWKLVESFIKLEPAHVSSGFSRRLCSGLEDMFFFFATTRSRHVFKEHLHYRVREAKVCPVLFLTRLISREDVPPMVQIDSLNCFLYLCSNGNSEWSIQIFSSFPVLLVPMSSDNQDLKVAAMNCIEALFDLRCRSDSSKKNGSAAICSNSFDELLGMIVQQRRLLLSDYKFLPSYLTSLLSSTHNDLLVPVDLQKRFDQPTKDNILSFILLCAQELPAYGKLRVLSLLKGLGIMLLHDENVKTLSQLLDKRSQYYLKLDKDSQPISDTEVALLCLLLECSMMRSASFKGQSVDDHILNALKMDRVASEHPAVISPCLTILEKISNQFYAELKTEVQIRFFHNLVSLFRSTNGRIQHGAKEAVLRLNISCSTVVHVIDHITQQDNLVIDSLSKRKKQKRDSKSCLEEDVNVVELLRGEKALCFIASLLDMLLLKKDLAHRESLVGPLFKLLGRSKSNDWVQIGSSAEETSVQPPQDVASISSIQQTVLLILKDIFDSLNTNPVKADITNEINVKMLVEFAHSSNDGVTRNYIFSLFTSIVQIVPDRVLDHIISILTLVGESTVTQIDSHSKSIFEGFISSVIPFWLSKTKSEEKLLQIFVNVLPDIVEHRRRSIVAYLLGVIGEQNGLPSLLVLLFQSLIARKDSAWLGNAQNSERFTSVVKKEWEYSFAVEICEQYSSSTWLSALVTLLQTISKDSFTKECFFQMRLVLEFIFQKLQDPEFAFKVSLEPRTNVSDGIQQELQELMKGCMFLLQAVDSTNEKDVTSAVRKEIRMRIHDILMTVTGAMDLSIYFRVVTSLLQQQSDRNGTKKILGLISERAKDTSSSKLKHKRRLPNQKRRNPWLNLDDAAVESFGKMCEEIVHLIDETDDESGVPAKRAAISTLEVLASRFPSGHPIFSKCLASVAEGISSKNLGVSSSCLRTTGALINVLGPKALVELPRIMKNLVKQSHEVSSALKSGGTATVEEQLLMLSVLVTLEAVVDKLGGFLNPHLGDIIRLMVLHPEYVSDFDKNLKSKANAIRRLLIDNIPVRLTLQPLLRVYNEAVISGNASLVIAFDMLENLVAKMDRPSIVCNHAKIFDQCLVALDIRRQNPAAIQNIDEAERSVTNAMVALTKKLKESEFKPLFIRSIEWAESDIVDGSRSENKSIDRAISFYGLVNRLCEIHRSIFVPYFKFVLDGIVLHLTSAETSVSTRKKKKAKIQEAYDTIPPKSWHLRTLVLSSLKNCFMHDTGSLKFLDTNNFQVLLKPIVSQLVVEPPSSLMEHPYMPSVEEVDDLLVSCIGQMAVASGSDLLWKPLNHEVLMQTRSDKVRSRILSLRSVKQMLDNLKEEYLVLLAETIPFLGELLEDVELSVKSLAQDIIRQMEEMSGESLAQYL</sequence>
<dbReference type="InterPro" id="IPR022125">
    <property type="entry name" value="U3snoRNP10_N"/>
</dbReference>
<dbReference type="GO" id="GO:0032040">
    <property type="term" value="C:small-subunit processome"/>
    <property type="evidence" value="ECO:0007669"/>
    <property type="project" value="TreeGrafter"/>
</dbReference>